<evidence type="ECO:0000256" key="2">
    <source>
        <dbReference type="SAM" id="Phobius"/>
    </source>
</evidence>
<protein>
    <submittedName>
        <fullName evidence="3">Uncharacterized protein</fullName>
    </submittedName>
</protein>
<keyword evidence="2" id="KW-0472">Membrane</keyword>
<gene>
    <name evidence="3" type="ORF">ITX44_19700</name>
</gene>
<organism evidence="3 4">
    <name type="scientific">Actinacidiphila acididurans</name>
    <dbReference type="NCBI Taxonomy" id="2784346"/>
    <lineage>
        <taxon>Bacteria</taxon>
        <taxon>Bacillati</taxon>
        <taxon>Actinomycetota</taxon>
        <taxon>Actinomycetes</taxon>
        <taxon>Kitasatosporales</taxon>
        <taxon>Streptomycetaceae</taxon>
        <taxon>Actinacidiphila</taxon>
    </lineage>
</organism>
<reference evidence="3 4" key="1">
    <citation type="submission" date="2021-01" db="EMBL/GenBank/DDBJ databases">
        <title>Streptomyces acididurans sp. nov., isolated from a peat swamp forest soil.</title>
        <authorList>
            <person name="Chantavorakit T."/>
            <person name="Duangmal K."/>
        </authorList>
    </citation>
    <scope>NUCLEOTIDE SEQUENCE [LARGE SCALE GENOMIC DNA]</scope>
    <source>
        <strain evidence="3 4">KK5PA1</strain>
    </source>
</reference>
<keyword evidence="4" id="KW-1185">Reference proteome</keyword>
<dbReference type="EMBL" id="JADKYB010000010">
    <property type="protein sequence ID" value="MBM9506739.1"/>
    <property type="molecule type" value="Genomic_DNA"/>
</dbReference>
<keyword evidence="2" id="KW-0812">Transmembrane</keyword>
<feature type="transmembrane region" description="Helical" evidence="2">
    <location>
        <begin position="89"/>
        <end position="111"/>
    </location>
</feature>
<sequence>MGQGPQETRVPGVRYRKVARTREVTTVLDGKPSTREVPYEAWEPVPPREWDELILRGVTVLAITVTVIAVAGTTAGVGGLLSRMVPAPVAYAMGAVFTSAWMACLGIEWLNRLNPERAKLARVGGWLALGVSMGAVVAYGVTLGQPVAGGVGACIDLLSKGLWALLVGYHAVPLDDGVAHWVTEREQELAGRELLGRRLLRLNRRAAFYRAVGGWEFDAVTAILDSAEQQRSLAGTDSPDSLDTANSEPVRTVSAQASTPAPPIVPPVSGPVPGPSGEIVPDSADTPGREAGQAASPTSLPIAATVRDVLQAEPGISNAELTERVAAVHGHQKNLAETVRRTRTRIEKPKKRNAS</sequence>
<accession>A0ABS2TTS1</accession>
<keyword evidence="2" id="KW-1133">Transmembrane helix</keyword>
<feature type="compositionally biased region" description="Polar residues" evidence="1">
    <location>
        <begin position="231"/>
        <end position="259"/>
    </location>
</feature>
<proteinExistence type="predicted"/>
<name>A0ABS2TTS1_9ACTN</name>
<dbReference type="Proteomes" id="UP000749040">
    <property type="component" value="Unassembled WGS sequence"/>
</dbReference>
<feature type="transmembrane region" description="Helical" evidence="2">
    <location>
        <begin position="53"/>
        <end position="77"/>
    </location>
</feature>
<feature type="compositionally biased region" description="Pro residues" evidence="1">
    <location>
        <begin position="260"/>
        <end position="274"/>
    </location>
</feature>
<comment type="caution">
    <text evidence="3">The sequence shown here is derived from an EMBL/GenBank/DDBJ whole genome shotgun (WGS) entry which is preliminary data.</text>
</comment>
<evidence type="ECO:0000256" key="1">
    <source>
        <dbReference type="SAM" id="MobiDB-lite"/>
    </source>
</evidence>
<dbReference type="RefSeq" id="WP_205358611.1">
    <property type="nucleotide sequence ID" value="NZ_JADKYB010000010.1"/>
</dbReference>
<feature type="region of interest" description="Disordered" evidence="1">
    <location>
        <begin position="231"/>
        <end position="298"/>
    </location>
</feature>
<feature type="transmembrane region" description="Helical" evidence="2">
    <location>
        <begin position="123"/>
        <end position="141"/>
    </location>
</feature>
<evidence type="ECO:0000313" key="3">
    <source>
        <dbReference type="EMBL" id="MBM9506739.1"/>
    </source>
</evidence>
<evidence type="ECO:0000313" key="4">
    <source>
        <dbReference type="Proteomes" id="UP000749040"/>
    </source>
</evidence>